<dbReference type="Pfam" id="PF16344">
    <property type="entry name" value="FecR_C"/>
    <property type="match status" value="1"/>
</dbReference>
<keyword evidence="2" id="KW-1185">Reference proteome</keyword>
<accession>A0A433WQE3</accession>
<dbReference type="InterPro" id="IPR006860">
    <property type="entry name" value="FecR"/>
</dbReference>
<name>A0A433WQE3_9BACT</name>
<dbReference type="Pfam" id="PF04773">
    <property type="entry name" value="FecR"/>
    <property type="match status" value="1"/>
</dbReference>
<dbReference type="AlphaFoldDB" id="A0A433WQE3"/>
<proteinExistence type="predicted"/>
<dbReference type="Gene3D" id="2.60.120.1440">
    <property type="match status" value="1"/>
</dbReference>
<gene>
    <name evidence="1" type="ORF">ECE50_002525</name>
</gene>
<evidence type="ECO:0000313" key="1">
    <source>
        <dbReference type="EMBL" id="NSL85688.1"/>
    </source>
</evidence>
<evidence type="ECO:0000313" key="2">
    <source>
        <dbReference type="Proteomes" id="UP000281028"/>
    </source>
</evidence>
<reference evidence="1" key="1">
    <citation type="submission" date="2020-05" db="EMBL/GenBank/DDBJ databases">
        <title>Chitinophaga laudate sp. nov., isolated from a tropical peat swamp.</title>
        <authorList>
            <person name="Goh C.B.S."/>
            <person name="Lee M.S."/>
            <person name="Parimannan S."/>
            <person name="Pasbakhsh P."/>
            <person name="Yule C.M."/>
            <person name="Rajandas H."/>
            <person name="Loke S."/>
            <person name="Croft L."/>
            <person name="Tan J.B.L."/>
        </authorList>
    </citation>
    <scope>NUCLEOTIDE SEQUENCE</scope>
    <source>
        <strain evidence="1">Mgbs1</strain>
    </source>
</reference>
<dbReference type="InterPro" id="IPR032508">
    <property type="entry name" value="FecR_C"/>
</dbReference>
<dbReference type="Gene3D" id="3.55.50.30">
    <property type="match status" value="1"/>
</dbReference>
<dbReference type="InterPro" id="IPR012373">
    <property type="entry name" value="Ferrdict_sens_TM"/>
</dbReference>
<dbReference type="GO" id="GO:0016989">
    <property type="term" value="F:sigma factor antagonist activity"/>
    <property type="evidence" value="ECO:0007669"/>
    <property type="project" value="TreeGrafter"/>
</dbReference>
<dbReference type="PANTHER" id="PTHR30273:SF2">
    <property type="entry name" value="PROTEIN FECR"/>
    <property type="match status" value="1"/>
</dbReference>
<sequence length="338" mass="39089">MKQHQTVDGYLAYNTDDFLADEYFQEWVKYRRPEADAFWMRLQELHPEKRGPIEEAAGLLSQLRFKTHTPDETRIRRIWENIDKHTPENNIRRISFPYKKLLAAACLILVITLGFWQWRKNAFIYKNTTGGETARVLLPDHSEVILNGNSRLKYAPDFGAGNKRELWIEGEAFFTVQHTDAGGKAQPFIVHSPELDVLVTGTAFNVYARRQLTRVVLHHGRVTIQFKDGREGNRQLQPGDMLEYGSHPETLRQQQVDTLRFASWQQRRFVFTNNTLEEVARAIEDYYGCKVVLKNPELSSYRVSAEIDAPDMASLDTLLSKALNIHVTRDGNTLLLQQ</sequence>
<dbReference type="Proteomes" id="UP000281028">
    <property type="component" value="Unassembled WGS sequence"/>
</dbReference>
<organism evidence="1 2">
    <name type="scientific">Chitinophaga solisilvae</name>
    <dbReference type="NCBI Taxonomy" id="1233460"/>
    <lineage>
        <taxon>Bacteria</taxon>
        <taxon>Pseudomonadati</taxon>
        <taxon>Bacteroidota</taxon>
        <taxon>Chitinophagia</taxon>
        <taxon>Chitinophagales</taxon>
        <taxon>Chitinophagaceae</taxon>
        <taxon>Chitinophaga</taxon>
    </lineage>
</organism>
<dbReference type="OrthoDB" id="923517at2"/>
<dbReference type="EMBL" id="RIAR02000001">
    <property type="protein sequence ID" value="NSL85688.1"/>
    <property type="molecule type" value="Genomic_DNA"/>
</dbReference>
<dbReference type="PIRSF" id="PIRSF018266">
    <property type="entry name" value="FecR"/>
    <property type="match status" value="1"/>
</dbReference>
<comment type="caution">
    <text evidence="1">The sequence shown here is derived from an EMBL/GenBank/DDBJ whole genome shotgun (WGS) entry which is preliminary data.</text>
</comment>
<protein>
    <submittedName>
        <fullName evidence="1">DUF4974 domain-containing protein</fullName>
    </submittedName>
</protein>
<dbReference type="PANTHER" id="PTHR30273">
    <property type="entry name" value="PERIPLASMIC SIGNAL SENSOR AND SIGMA FACTOR ACTIVATOR FECR-RELATED"/>
    <property type="match status" value="1"/>
</dbReference>